<dbReference type="EMBL" id="JBJDQH010000012">
    <property type="protein sequence ID" value="MFK4269800.1"/>
    <property type="molecule type" value="Genomic_DNA"/>
</dbReference>
<dbReference type="Pfam" id="PF00155">
    <property type="entry name" value="Aminotran_1_2"/>
    <property type="match status" value="1"/>
</dbReference>
<dbReference type="InterPro" id="IPR015421">
    <property type="entry name" value="PyrdxlP-dep_Trfase_major"/>
</dbReference>
<feature type="region of interest" description="Disordered" evidence="6">
    <location>
        <begin position="42"/>
        <end position="61"/>
    </location>
</feature>
<dbReference type="GO" id="GO:0008483">
    <property type="term" value="F:transaminase activity"/>
    <property type="evidence" value="ECO:0007669"/>
    <property type="project" value="UniProtKB-KW"/>
</dbReference>
<dbReference type="InterPro" id="IPR004839">
    <property type="entry name" value="Aminotransferase_I/II_large"/>
</dbReference>
<dbReference type="RefSeq" id="WP_404747784.1">
    <property type="nucleotide sequence ID" value="NZ_JBJDQH010000012.1"/>
</dbReference>
<keyword evidence="4" id="KW-0808">Transferase</keyword>
<evidence type="ECO:0000256" key="2">
    <source>
        <dbReference type="ARBA" id="ARBA00007441"/>
    </source>
</evidence>
<accession>A0ABW8LYP0</accession>
<sequence>MRSEFTEKNLATPAVSALQRRLAIAESRPDEPWSVLVENVPCWPEGKRPESSTASPDSDDAPYFYAPSQGLPVLREAIARREREMSGSAAVHPANIVVSAGGMHALGLVFRDSVARGYRKAVCQAPVFRGVRDAMLAAGLTVETLTLTGSAEDWDVLAPMCREPTVLYVNFPHNPTGATAQAGYPRFLSRFADAHDVLVVYDAVYDSFSFGPEFCAAPVDLAVSRTDLVVVNSMSKNYGRPGDRIGWITGHEETVGRIIPRLEWEAVSINSRAQQIAAVVIGHGNAALVDGVRAGRDAIRRSAAGHNLLDAPLPNGGTQLWMDLRVADVEAFADFALDEYRLVLTTSENYAPVIPGFIRFPTGLAPRRIREGLALLDRAMAAWEVRQQT</sequence>
<evidence type="ECO:0000313" key="9">
    <source>
        <dbReference type="Proteomes" id="UP001620295"/>
    </source>
</evidence>
<keyword evidence="3 8" id="KW-0032">Aminotransferase</keyword>
<comment type="similarity">
    <text evidence="2">Belongs to the class-I pyridoxal-phosphate-dependent aminotransferase family.</text>
</comment>
<dbReference type="InterPro" id="IPR030898">
    <property type="entry name" value="3metArgNH2trans"/>
</dbReference>
<evidence type="ECO:0000256" key="5">
    <source>
        <dbReference type="ARBA" id="ARBA00022898"/>
    </source>
</evidence>
<organism evidence="8 9">
    <name type="scientific">Streptomyces milbemycinicus</name>
    <dbReference type="NCBI Taxonomy" id="476552"/>
    <lineage>
        <taxon>Bacteria</taxon>
        <taxon>Bacillati</taxon>
        <taxon>Actinomycetota</taxon>
        <taxon>Actinomycetes</taxon>
        <taxon>Kitasatosporales</taxon>
        <taxon>Streptomycetaceae</taxon>
        <taxon>Streptomyces</taxon>
    </lineage>
</organism>
<protein>
    <submittedName>
        <fullName evidence="8">Beta-methylarginine biosynthesis bifunctional aminotransferase</fullName>
    </submittedName>
</protein>
<keyword evidence="5" id="KW-0663">Pyridoxal phosphate</keyword>
<dbReference type="InterPro" id="IPR050596">
    <property type="entry name" value="AspAT/PAT-like"/>
</dbReference>
<gene>
    <name evidence="8" type="ORF">ACI2L5_33420</name>
</gene>
<evidence type="ECO:0000256" key="3">
    <source>
        <dbReference type="ARBA" id="ARBA00022576"/>
    </source>
</evidence>
<dbReference type="Gene3D" id="3.40.640.10">
    <property type="entry name" value="Type I PLP-dependent aspartate aminotransferase-like (Major domain)"/>
    <property type="match status" value="1"/>
</dbReference>
<proteinExistence type="inferred from homology"/>
<keyword evidence="9" id="KW-1185">Reference proteome</keyword>
<evidence type="ECO:0000259" key="7">
    <source>
        <dbReference type="Pfam" id="PF00155"/>
    </source>
</evidence>
<comment type="caution">
    <text evidence="8">The sequence shown here is derived from an EMBL/GenBank/DDBJ whole genome shotgun (WGS) entry which is preliminary data.</text>
</comment>
<comment type="cofactor">
    <cofactor evidence="1">
        <name>pyridoxal 5'-phosphate</name>
        <dbReference type="ChEBI" id="CHEBI:597326"/>
    </cofactor>
</comment>
<dbReference type="PANTHER" id="PTHR46383:SF1">
    <property type="entry name" value="ASPARTATE AMINOTRANSFERASE"/>
    <property type="match status" value="1"/>
</dbReference>
<dbReference type="PANTHER" id="PTHR46383">
    <property type="entry name" value="ASPARTATE AMINOTRANSFERASE"/>
    <property type="match status" value="1"/>
</dbReference>
<dbReference type="SUPFAM" id="SSF53383">
    <property type="entry name" value="PLP-dependent transferases"/>
    <property type="match status" value="1"/>
</dbReference>
<evidence type="ECO:0000256" key="6">
    <source>
        <dbReference type="SAM" id="MobiDB-lite"/>
    </source>
</evidence>
<evidence type="ECO:0000256" key="4">
    <source>
        <dbReference type="ARBA" id="ARBA00022679"/>
    </source>
</evidence>
<dbReference type="InterPro" id="IPR015424">
    <property type="entry name" value="PyrdxlP-dep_Trfase"/>
</dbReference>
<dbReference type="CDD" id="cd00609">
    <property type="entry name" value="AAT_like"/>
    <property type="match status" value="1"/>
</dbReference>
<reference evidence="8 9" key="1">
    <citation type="submission" date="2024-11" db="EMBL/GenBank/DDBJ databases">
        <title>The Natural Products Discovery Center: Release of the First 8490 Sequenced Strains for Exploring Actinobacteria Biosynthetic Diversity.</title>
        <authorList>
            <person name="Kalkreuter E."/>
            <person name="Kautsar S.A."/>
            <person name="Yang D."/>
            <person name="Bader C.D."/>
            <person name="Teijaro C.N."/>
            <person name="Fluegel L."/>
            <person name="Davis C.M."/>
            <person name="Simpson J.R."/>
            <person name="Lauterbach L."/>
            <person name="Steele A.D."/>
            <person name="Gui C."/>
            <person name="Meng S."/>
            <person name="Li G."/>
            <person name="Viehrig K."/>
            <person name="Ye F."/>
            <person name="Su P."/>
            <person name="Kiefer A.F."/>
            <person name="Nichols A."/>
            <person name="Cepeda A.J."/>
            <person name="Yan W."/>
            <person name="Fan B."/>
            <person name="Jiang Y."/>
            <person name="Adhikari A."/>
            <person name="Zheng C.-J."/>
            <person name="Schuster L."/>
            <person name="Cowan T.M."/>
            <person name="Smanski M.J."/>
            <person name="Chevrette M.G."/>
            <person name="De Carvalho L.P.S."/>
            <person name="Shen B."/>
        </authorList>
    </citation>
    <scope>NUCLEOTIDE SEQUENCE [LARGE SCALE GENOMIC DNA]</scope>
    <source>
        <strain evidence="8 9">NPDC020863</strain>
    </source>
</reference>
<dbReference type="NCBIfam" id="TIGR04544">
    <property type="entry name" value="3metArgNH2trans"/>
    <property type="match status" value="1"/>
</dbReference>
<feature type="domain" description="Aminotransferase class I/classII large" evidence="7">
    <location>
        <begin position="64"/>
        <end position="370"/>
    </location>
</feature>
<evidence type="ECO:0000313" key="8">
    <source>
        <dbReference type="EMBL" id="MFK4269800.1"/>
    </source>
</evidence>
<evidence type="ECO:0000256" key="1">
    <source>
        <dbReference type="ARBA" id="ARBA00001933"/>
    </source>
</evidence>
<dbReference type="Proteomes" id="UP001620295">
    <property type="component" value="Unassembled WGS sequence"/>
</dbReference>
<name>A0ABW8LYP0_9ACTN</name>